<dbReference type="EMBL" id="FOIM01000029">
    <property type="protein sequence ID" value="SEU08454.1"/>
    <property type="molecule type" value="Genomic_DNA"/>
</dbReference>
<evidence type="ECO:0000313" key="3">
    <source>
        <dbReference type="EMBL" id="SEU08454.1"/>
    </source>
</evidence>
<reference evidence="4" key="1">
    <citation type="submission" date="2016-10" db="EMBL/GenBank/DDBJ databases">
        <authorList>
            <person name="Varghese N."/>
            <person name="Submissions S."/>
        </authorList>
    </citation>
    <scope>NUCLEOTIDE SEQUENCE [LARGE SCALE GENOMIC DNA]</scope>
    <source>
        <strain evidence="4">NLAE-zl-G277</strain>
    </source>
</reference>
<dbReference type="Pfam" id="PF01979">
    <property type="entry name" value="Amidohydro_1"/>
    <property type="match status" value="1"/>
</dbReference>
<dbReference type="InterPro" id="IPR006680">
    <property type="entry name" value="Amidohydro-rel"/>
</dbReference>
<dbReference type="RefSeq" id="WP_092368827.1">
    <property type="nucleotide sequence ID" value="NZ_FOIM01000029.1"/>
</dbReference>
<sequence length="475" mass="51790">MTLDLMIHGGYVITMEGPGTGIINRGAVGIKGNKIIAVGEEQDVMNRYTAHRYIEAKGKAVMPGFVNVHMHTGDAIVRSCAQDLPGKIWRFKGILPLLGVARDEDFAAASRLNIVEALRSGITTFGDYYSPMTEIVKNHIQLGTRAVVSGMINELPPDVSVVEVDQLIPLDPAVGQRKLTDNRKLVQEYHESFGGRITCRYGPHSAAMCSEEMLREIKHLADQDGVGIFTHLVQTKEEVTQTRLRTGKAPVALLESLGYLNKKLLAAHMTYASLDEVELVARSGAALALCSTSISVVRGALPPAQEFAGFGGCVGLGTDQVCNCTNMFDEMKYAALIHKYKNHDATIFPSWKILRMATIEAARALCMEDTIGSLREGKLADLIILDLSGPQMNPIYERPIRNLVPNLVYSALGNEVESVMIDGTFVIENGRLTTGDEGEIISAVNRAAARISGEMEALPWTAGLPLAQWTRDGYY</sequence>
<dbReference type="PANTHER" id="PTHR43794:SF11">
    <property type="entry name" value="AMIDOHYDROLASE-RELATED DOMAIN-CONTAINING PROTEIN"/>
    <property type="match status" value="1"/>
</dbReference>
<protein>
    <submittedName>
        <fullName evidence="3">5-methylthioadenosine/S-adenosylhomocysteine deaminase</fullName>
    </submittedName>
</protein>
<accession>A0A1I0JG69</accession>
<dbReference type="Proteomes" id="UP000198508">
    <property type="component" value="Unassembled WGS sequence"/>
</dbReference>
<dbReference type="Gene3D" id="2.30.40.10">
    <property type="entry name" value="Urease, subunit C, domain 1"/>
    <property type="match status" value="1"/>
</dbReference>
<organism evidence="3 4">
    <name type="scientific">Enterocloster lavalensis</name>
    <dbReference type="NCBI Taxonomy" id="460384"/>
    <lineage>
        <taxon>Bacteria</taxon>
        <taxon>Bacillati</taxon>
        <taxon>Bacillota</taxon>
        <taxon>Clostridia</taxon>
        <taxon>Lachnospirales</taxon>
        <taxon>Lachnospiraceae</taxon>
        <taxon>Enterocloster</taxon>
    </lineage>
</organism>
<dbReference type="InterPro" id="IPR032466">
    <property type="entry name" value="Metal_Hydrolase"/>
</dbReference>
<dbReference type="GO" id="GO:0016810">
    <property type="term" value="F:hydrolase activity, acting on carbon-nitrogen (but not peptide) bonds"/>
    <property type="evidence" value="ECO:0007669"/>
    <property type="project" value="InterPro"/>
</dbReference>
<feature type="domain" description="Amidohydrolase-related" evidence="2">
    <location>
        <begin position="61"/>
        <end position="426"/>
    </location>
</feature>
<dbReference type="AlphaFoldDB" id="A0A1I0JG69"/>
<dbReference type="STRING" id="460384.SAMN05216313_12917"/>
<dbReference type="Gene3D" id="3.20.20.140">
    <property type="entry name" value="Metal-dependent hydrolases"/>
    <property type="match status" value="1"/>
</dbReference>
<name>A0A1I0JG69_9FIRM</name>
<keyword evidence="4" id="KW-1185">Reference proteome</keyword>
<evidence type="ECO:0000313" key="4">
    <source>
        <dbReference type="Proteomes" id="UP000198508"/>
    </source>
</evidence>
<dbReference type="SUPFAM" id="SSF51338">
    <property type="entry name" value="Composite domain of metallo-dependent hydrolases"/>
    <property type="match status" value="1"/>
</dbReference>
<dbReference type="InterPro" id="IPR011059">
    <property type="entry name" value="Metal-dep_hydrolase_composite"/>
</dbReference>
<keyword evidence="1" id="KW-0378">Hydrolase</keyword>
<evidence type="ECO:0000259" key="2">
    <source>
        <dbReference type="Pfam" id="PF01979"/>
    </source>
</evidence>
<evidence type="ECO:0000256" key="1">
    <source>
        <dbReference type="ARBA" id="ARBA00022801"/>
    </source>
</evidence>
<dbReference type="PANTHER" id="PTHR43794">
    <property type="entry name" value="AMINOHYDROLASE SSNA-RELATED"/>
    <property type="match status" value="1"/>
</dbReference>
<proteinExistence type="predicted"/>
<dbReference type="SUPFAM" id="SSF51556">
    <property type="entry name" value="Metallo-dependent hydrolases"/>
    <property type="match status" value="1"/>
</dbReference>
<gene>
    <name evidence="3" type="ORF">SAMN05216313_12917</name>
</gene>
<dbReference type="InterPro" id="IPR050287">
    <property type="entry name" value="MTA/SAH_deaminase"/>
</dbReference>